<feature type="coiled-coil region" evidence="1">
    <location>
        <begin position="322"/>
        <end position="349"/>
    </location>
</feature>
<reference evidence="3" key="2">
    <citation type="journal article" date="2014" name="ISME J.">
        <title>Microbial stratification in low pH oxic and suboxic macroscopic growths along an acid mine drainage.</title>
        <authorList>
            <person name="Mendez-Garcia C."/>
            <person name="Mesa V."/>
            <person name="Sprenger R.R."/>
            <person name="Richter M."/>
            <person name="Diez M.S."/>
            <person name="Solano J."/>
            <person name="Bargiela R."/>
            <person name="Golyshina O.V."/>
            <person name="Manteca A."/>
            <person name="Ramos J.L."/>
            <person name="Gallego J.R."/>
            <person name="Llorente I."/>
            <person name="Martins Dos Santos V.A."/>
            <person name="Jensen O.N."/>
            <person name="Pelaez A.I."/>
            <person name="Sanchez J."/>
            <person name="Ferrer M."/>
        </authorList>
    </citation>
    <scope>NUCLEOTIDE SEQUENCE</scope>
</reference>
<dbReference type="NCBIfam" id="NF033559">
    <property type="entry name" value="transpos_IS1634"/>
    <property type="match status" value="1"/>
</dbReference>
<evidence type="ECO:0000259" key="2">
    <source>
        <dbReference type="Pfam" id="PF14104"/>
    </source>
</evidence>
<dbReference type="Pfam" id="PF14104">
    <property type="entry name" value="DUF4277"/>
    <property type="match status" value="1"/>
</dbReference>
<name>T1D6M4_9ZZZZ</name>
<proteinExistence type="predicted"/>
<evidence type="ECO:0000313" key="3">
    <source>
        <dbReference type="EMBL" id="EQD77074.1"/>
    </source>
</evidence>
<comment type="caution">
    <text evidence="3">The sequence shown here is derived from an EMBL/GenBank/DDBJ whole genome shotgun (WGS) entry which is preliminary data.</text>
</comment>
<protein>
    <submittedName>
        <fullName evidence="3">Transposase</fullName>
    </submittedName>
</protein>
<sequence length="574" mass="66373">MTEMQVSSSRQDTRFDLRIERLGPLPLINHFIDRIGLEELLARHLPSDARCAVPHARALGVLLRSLVVEREPIYRQQETVHGFADGMFGIDAEEMGHLCDDRLGRALDHLFDADRAALLTEVVLAVGRRFGIRFDELHNDSTSISFYGNYRGASGRKIRGRSAPVITYGHSKAHRPDLKQLLFILTVNADGHIPVAFRCADGNTSDSRTHIETWNALRAVAGRTDFLYVADSKLCSRENMDAIDRAGGRLITVMPRNRREDQEFRLWIQTHTPDWTCAWDRPNPRYSDGPHDVWRVYRAPLPSAESWSVVWVWSTLLTLRQEARRRRNIAAASEQLQRLRDRLAGIKTRLRGAAEIDFQVKTILDKYSVSRYLKVRRTVREEHLFRQTRRGRPGPDTAYRKITKRRFDIEWTPDEEAIAYDHKSDGMYPLMTNDRSLSSAEVLQAHKGQPMIEKRFEQIKTVHEIAPVFLKNEGRIEALFTVYFLALLVQSLMERELRLAMEREGIEELPLYPEQRPCARPTTEQVLRLFSLVERHRLLREGRTIQVFDAHLTDLQRQVLSLLGLSEQAFRSKN</sequence>
<reference evidence="3" key="1">
    <citation type="submission" date="2013-08" db="EMBL/GenBank/DDBJ databases">
        <authorList>
            <person name="Mendez C."/>
            <person name="Richter M."/>
            <person name="Ferrer M."/>
            <person name="Sanchez J."/>
        </authorList>
    </citation>
    <scope>NUCLEOTIDE SEQUENCE</scope>
</reference>
<dbReference type="PANTHER" id="PTHR34614:SF2">
    <property type="entry name" value="TRANSPOSASE IS4-LIKE DOMAIN-CONTAINING PROTEIN"/>
    <property type="match status" value="1"/>
</dbReference>
<dbReference type="InterPro" id="IPR025457">
    <property type="entry name" value="DUF4277"/>
</dbReference>
<keyword evidence="1" id="KW-0175">Coiled coil</keyword>
<dbReference type="AlphaFoldDB" id="T1D6M4"/>
<gene>
    <name evidence="3" type="ORF">B1B_01269</name>
</gene>
<evidence type="ECO:0000256" key="1">
    <source>
        <dbReference type="SAM" id="Coils"/>
    </source>
</evidence>
<organism evidence="3">
    <name type="scientific">mine drainage metagenome</name>
    <dbReference type="NCBI Taxonomy" id="410659"/>
    <lineage>
        <taxon>unclassified sequences</taxon>
        <taxon>metagenomes</taxon>
        <taxon>ecological metagenomes</taxon>
    </lineage>
</organism>
<accession>T1D6M4</accession>
<feature type="domain" description="DUF4277" evidence="2">
    <location>
        <begin position="19"/>
        <end position="123"/>
    </location>
</feature>
<dbReference type="PANTHER" id="PTHR34614">
    <property type="match status" value="1"/>
</dbReference>
<dbReference type="InterPro" id="IPR047654">
    <property type="entry name" value="IS1634_transpos"/>
</dbReference>
<dbReference type="EMBL" id="AUZY01000887">
    <property type="protein sequence ID" value="EQD77074.1"/>
    <property type="molecule type" value="Genomic_DNA"/>
</dbReference>